<dbReference type="PANTHER" id="PTHR37285:SF5">
    <property type="entry name" value="SPORE WALL MATURATION PROTEIN DIT1"/>
    <property type="match status" value="1"/>
</dbReference>
<protein>
    <submittedName>
        <fullName evidence="1">Pyoverdine biosynthesis protein</fullName>
    </submittedName>
</protein>
<dbReference type="AlphaFoldDB" id="A0A0G0PPN8"/>
<dbReference type="EMBL" id="LBXL01000013">
    <property type="protein sequence ID" value="KKR30104.1"/>
    <property type="molecule type" value="Genomic_DNA"/>
</dbReference>
<dbReference type="Proteomes" id="UP000034793">
    <property type="component" value="Unassembled WGS sequence"/>
</dbReference>
<sequence length="387" mass="45623">MSCQNKIKKYIKENQSTIFSIYGGETYDKNELKSRFEIIEQYDFVGYLEDIKEKADRAFSKTYTRSEKVAENIISIVTSNKYSRSGDYELSDKKKLEEIIQKKIINTVRKNHRLGFVIPGFTTKAFNVLRVESRRLPDLAEFASLIRLYEICYQLGKVYPHGAEFVVVTDGLAYSKIFGEDPYFAIAHRQTLEEWTRRVGIESTIRIVDLTTLLPKNFNEEYSKTSKALSDEWSRIKNLEELTDFVANTKNLVNYESEIVEDMRLFYQFQDNHGDRELNRDLIEHKVVNKAIHSTFKYEAFLRTMYRLNVIDHEFKDHIRCTGRPKPGQLGIHMIHEKSYNFPWNGVGVLRKDGRIDVYPEYKVKYSDKFIPIFIKGDHSAFYYKER</sequence>
<proteinExistence type="predicted"/>
<reference evidence="1 2" key="1">
    <citation type="journal article" date="2015" name="Nature">
        <title>rRNA introns, odd ribosomes, and small enigmatic genomes across a large radiation of phyla.</title>
        <authorList>
            <person name="Brown C.T."/>
            <person name="Hug L.A."/>
            <person name="Thomas B.C."/>
            <person name="Sharon I."/>
            <person name="Castelle C.J."/>
            <person name="Singh A."/>
            <person name="Wilkins M.J."/>
            <person name="Williams K.H."/>
            <person name="Banfield J.F."/>
        </authorList>
    </citation>
    <scope>NUCLEOTIDE SEQUENCE [LARGE SCALE GENOMIC DNA]</scope>
</reference>
<dbReference type="Pfam" id="PF05141">
    <property type="entry name" value="DIT1_PvcA"/>
    <property type="match status" value="1"/>
</dbReference>
<evidence type="ECO:0000313" key="2">
    <source>
        <dbReference type="Proteomes" id="UP000034793"/>
    </source>
</evidence>
<dbReference type="InterPro" id="IPR007817">
    <property type="entry name" value="Isocyanide_synthase_DIT1"/>
</dbReference>
<gene>
    <name evidence="1" type="ORF">UT61_C0013G0018</name>
</gene>
<accession>A0A0G0PPN8</accession>
<dbReference type="PANTHER" id="PTHR37285">
    <property type="entry name" value="SPORE WALL MATURATION PROTEIN DIT1"/>
    <property type="match status" value="1"/>
</dbReference>
<organism evidence="1 2">
    <name type="scientific">Candidatus Woesebacteria bacterium GW2011_GWA1_39_8</name>
    <dbReference type="NCBI Taxonomy" id="1618552"/>
    <lineage>
        <taxon>Bacteria</taxon>
        <taxon>Candidatus Woeseibacteriota</taxon>
    </lineage>
</organism>
<name>A0A0G0PPN8_9BACT</name>
<evidence type="ECO:0000313" key="1">
    <source>
        <dbReference type="EMBL" id="KKR30104.1"/>
    </source>
</evidence>
<comment type="caution">
    <text evidence="1">The sequence shown here is derived from an EMBL/GenBank/DDBJ whole genome shotgun (WGS) entry which is preliminary data.</text>
</comment>